<evidence type="ECO:0000313" key="2">
    <source>
        <dbReference type="EMBL" id="CAH1439354.1"/>
    </source>
</evidence>
<dbReference type="AlphaFoldDB" id="A0AAU9NNA5"/>
<dbReference type="SUPFAM" id="SSF56300">
    <property type="entry name" value="Metallo-dependent phosphatases"/>
    <property type="match status" value="1"/>
</dbReference>
<dbReference type="Proteomes" id="UP001157418">
    <property type="component" value="Unassembled WGS sequence"/>
</dbReference>
<evidence type="ECO:0000313" key="3">
    <source>
        <dbReference type="Proteomes" id="UP001157418"/>
    </source>
</evidence>
<reference evidence="2 3" key="1">
    <citation type="submission" date="2022-01" db="EMBL/GenBank/DDBJ databases">
        <authorList>
            <person name="Xiong W."/>
            <person name="Schranz E."/>
        </authorList>
    </citation>
    <scope>NUCLEOTIDE SEQUENCE [LARGE SCALE GENOMIC DNA]</scope>
</reference>
<dbReference type="InterPro" id="IPR029052">
    <property type="entry name" value="Metallo-depent_PP-like"/>
</dbReference>
<name>A0AAU9NNA5_9ASTR</name>
<keyword evidence="3" id="KW-1185">Reference proteome</keyword>
<dbReference type="SUPFAM" id="SSF56529">
    <property type="entry name" value="FAH"/>
    <property type="match status" value="1"/>
</dbReference>
<dbReference type="PRINTS" id="PR00114">
    <property type="entry name" value="STPHPHTASE"/>
</dbReference>
<evidence type="ECO:0000256" key="1">
    <source>
        <dbReference type="SAM" id="MobiDB-lite"/>
    </source>
</evidence>
<gene>
    <name evidence="2" type="ORF">LVIROSA_LOCUS25556</name>
</gene>
<sequence length="272" mass="30656">MCAAFELVAMWGEKMVESSMEMADNSSDTPSVEANEYFSYPSVAKEEGLPWTVAKGHDTFTPISSILSLSRVPDPHILELWLKSEGQERDFSTFNEDIGESSTSRGVSNSRNTPQPSFPSSSFDMQEQLKNQMKNPAMHEMMSSMMKNISPDMMASMSKQFGYKMSREDGEKAQQAMSSLSPESIDKMFFDLLNIFALNGLPSDENPYLFNGDFVDRGSFSVEVILTLFAFKCMSPSAIKHYYRLCKSLVEAMRELRSQELSEQGFISLKEL</sequence>
<dbReference type="InterPro" id="IPR036663">
    <property type="entry name" value="Fumarylacetoacetase_C_sf"/>
</dbReference>
<dbReference type="InterPro" id="IPR053319">
    <property type="entry name" value="OEP61"/>
</dbReference>
<dbReference type="PANTHER" id="PTHR48433">
    <property type="entry name" value="OUTER ENVELOPE PROTEIN 61-LIKE"/>
    <property type="match status" value="1"/>
</dbReference>
<proteinExistence type="predicted"/>
<organism evidence="2 3">
    <name type="scientific">Lactuca virosa</name>
    <dbReference type="NCBI Taxonomy" id="75947"/>
    <lineage>
        <taxon>Eukaryota</taxon>
        <taxon>Viridiplantae</taxon>
        <taxon>Streptophyta</taxon>
        <taxon>Embryophyta</taxon>
        <taxon>Tracheophyta</taxon>
        <taxon>Spermatophyta</taxon>
        <taxon>Magnoliopsida</taxon>
        <taxon>eudicotyledons</taxon>
        <taxon>Gunneridae</taxon>
        <taxon>Pentapetalae</taxon>
        <taxon>asterids</taxon>
        <taxon>campanulids</taxon>
        <taxon>Asterales</taxon>
        <taxon>Asteraceae</taxon>
        <taxon>Cichorioideae</taxon>
        <taxon>Cichorieae</taxon>
        <taxon>Lactucinae</taxon>
        <taxon>Lactuca</taxon>
    </lineage>
</organism>
<dbReference type="Gene3D" id="3.60.21.10">
    <property type="match status" value="1"/>
</dbReference>
<feature type="region of interest" description="Disordered" evidence="1">
    <location>
        <begin position="96"/>
        <end position="124"/>
    </location>
</feature>
<accession>A0AAU9NNA5</accession>
<dbReference type="PANTHER" id="PTHR48433:SF1">
    <property type="entry name" value="OUTER ENVELOPE PROTEIN 61-LIKE"/>
    <property type="match status" value="1"/>
</dbReference>
<dbReference type="EMBL" id="CAKMRJ010004743">
    <property type="protein sequence ID" value="CAH1439354.1"/>
    <property type="molecule type" value="Genomic_DNA"/>
</dbReference>
<dbReference type="Gene3D" id="3.90.850.10">
    <property type="entry name" value="Fumarylacetoacetase-like, C-terminal domain"/>
    <property type="match status" value="1"/>
</dbReference>
<protein>
    <submittedName>
        <fullName evidence="2">Uncharacterized protein</fullName>
    </submittedName>
</protein>
<comment type="caution">
    <text evidence="2">The sequence shown here is derived from an EMBL/GenBank/DDBJ whole genome shotgun (WGS) entry which is preliminary data.</text>
</comment>
<dbReference type="InterPro" id="IPR006186">
    <property type="entry name" value="Ser/Thr-sp_prot-phosphatase"/>
</dbReference>
<dbReference type="GO" id="GO:0016787">
    <property type="term" value="F:hydrolase activity"/>
    <property type="evidence" value="ECO:0007669"/>
    <property type="project" value="InterPro"/>
</dbReference>